<proteinExistence type="predicted"/>
<dbReference type="Pfam" id="PF02810">
    <property type="entry name" value="SEC-C"/>
    <property type="match status" value="1"/>
</dbReference>
<accession>A0A1G5RPW6</accession>
<dbReference type="AlphaFoldDB" id="A0A1G5RPW6"/>
<name>A0A1G5RPW6_9FIRM</name>
<dbReference type="STRING" id="1120920.SAMN03080599_00040"/>
<sequence>MRVIDSDISFYDVLRESDYGYVLCDAVNAEKIVIAQREHFESFSEMPAPEVLEELMAAVVALQMGTRSWVLKGHRPKDVIKEEVPMVTARAVKRPSAEVFKKHIREARVEKVKIGRNDPCSCGSGKKPKKCCGK</sequence>
<gene>
    <name evidence="1" type="ORF">SAMN03080599_00040</name>
</gene>
<dbReference type="EMBL" id="FMWL01000001">
    <property type="protein sequence ID" value="SCZ76044.1"/>
    <property type="molecule type" value="Genomic_DNA"/>
</dbReference>
<dbReference type="PANTHER" id="PTHR33747">
    <property type="entry name" value="UPF0225 PROTEIN SCO1677"/>
    <property type="match status" value="1"/>
</dbReference>
<reference evidence="1 2" key="1">
    <citation type="submission" date="2016-10" db="EMBL/GenBank/DDBJ databases">
        <authorList>
            <person name="de Groot N.N."/>
        </authorList>
    </citation>
    <scope>NUCLEOTIDE SEQUENCE [LARGE SCALE GENOMIC DNA]</scope>
    <source>
        <strain evidence="1 2">DSM 2784</strain>
    </source>
</reference>
<evidence type="ECO:0000313" key="1">
    <source>
        <dbReference type="EMBL" id="SCZ76044.1"/>
    </source>
</evidence>
<keyword evidence="2" id="KW-1185">Reference proteome</keyword>
<dbReference type="PANTHER" id="PTHR33747:SF1">
    <property type="entry name" value="ADENYLATE CYCLASE-ASSOCIATED CAP C-TERMINAL DOMAIN-CONTAINING PROTEIN"/>
    <property type="match status" value="1"/>
</dbReference>
<dbReference type="Proteomes" id="UP000199208">
    <property type="component" value="Unassembled WGS sequence"/>
</dbReference>
<dbReference type="SUPFAM" id="SSF103642">
    <property type="entry name" value="Sec-C motif"/>
    <property type="match status" value="1"/>
</dbReference>
<organism evidence="1 2">
    <name type="scientific">Acidaminobacter hydrogenoformans DSM 2784</name>
    <dbReference type="NCBI Taxonomy" id="1120920"/>
    <lineage>
        <taxon>Bacteria</taxon>
        <taxon>Bacillati</taxon>
        <taxon>Bacillota</taxon>
        <taxon>Clostridia</taxon>
        <taxon>Peptostreptococcales</taxon>
        <taxon>Acidaminobacteraceae</taxon>
        <taxon>Acidaminobacter</taxon>
    </lineage>
</organism>
<evidence type="ECO:0000313" key="2">
    <source>
        <dbReference type="Proteomes" id="UP000199208"/>
    </source>
</evidence>
<dbReference type="Gene3D" id="3.10.450.50">
    <property type="match status" value="1"/>
</dbReference>
<dbReference type="OrthoDB" id="9814022at2"/>
<dbReference type="InterPro" id="IPR004027">
    <property type="entry name" value="SEC_C_motif"/>
</dbReference>
<protein>
    <submittedName>
        <fullName evidence="1">SEC-C motif-containing protein</fullName>
    </submittedName>
</protein>